<protein>
    <submittedName>
        <fullName evidence="1">DUF2946 domain-containing protein</fullName>
    </submittedName>
</protein>
<dbReference type="GeneID" id="89473782"/>
<gene>
    <name evidence="1" type="ORF">V8N49_04610</name>
</gene>
<accession>A0ABU8DBP6</accession>
<sequence length="140" mass="15502">MSLCEFSYTRSRQAAWLGLLAILLLFVAPVISKSLADRRGGDSMMMHHAMGMEMEMEMAGMPAMDQPMPDHHPLSMMDDSACGYCVLLAHLPLDMLVLPLLWSALQAAKPPQLPLVQSVAARIVPRYFHPRAPPQTVAFL</sequence>
<dbReference type="EMBL" id="JBANEI010000002">
    <property type="protein sequence ID" value="MEI2680937.1"/>
    <property type="molecule type" value="Genomic_DNA"/>
</dbReference>
<name>A0ABU8DBP6_ERWAP</name>
<reference evidence="1 2" key="1">
    <citation type="submission" date="2024-02" db="EMBL/GenBank/DDBJ databases">
        <title>First report Erwinia aphidicola in onion in Chile.</title>
        <authorList>
            <person name="Valenzuela M."/>
            <person name="Pena M."/>
            <person name="Dutta B."/>
        </authorList>
    </citation>
    <scope>NUCLEOTIDE SEQUENCE [LARGE SCALE GENOMIC DNA]</scope>
    <source>
        <strain evidence="1 2">QCJ3A</strain>
    </source>
</reference>
<proteinExistence type="predicted"/>
<dbReference type="InterPro" id="IPR021333">
    <property type="entry name" value="DUF2946"/>
</dbReference>
<keyword evidence="2" id="KW-1185">Reference proteome</keyword>
<evidence type="ECO:0000313" key="2">
    <source>
        <dbReference type="Proteomes" id="UP001306592"/>
    </source>
</evidence>
<dbReference type="Proteomes" id="UP001306592">
    <property type="component" value="Unassembled WGS sequence"/>
</dbReference>
<comment type="caution">
    <text evidence="1">The sequence shown here is derived from an EMBL/GenBank/DDBJ whole genome shotgun (WGS) entry which is preliminary data.</text>
</comment>
<organism evidence="1 2">
    <name type="scientific">Erwinia aphidicola</name>
    <dbReference type="NCBI Taxonomy" id="68334"/>
    <lineage>
        <taxon>Bacteria</taxon>
        <taxon>Pseudomonadati</taxon>
        <taxon>Pseudomonadota</taxon>
        <taxon>Gammaproteobacteria</taxon>
        <taxon>Enterobacterales</taxon>
        <taxon>Erwiniaceae</taxon>
        <taxon>Erwinia</taxon>
    </lineage>
</organism>
<dbReference type="Pfam" id="PF11162">
    <property type="entry name" value="DUF2946"/>
    <property type="match status" value="1"/>
</dbReference>
<evidence type="ECO:0000313" key="1">
    <source>
        <dbReference type="EMBL" id="MEI2680937.1"/>
    </source>
</evidence>
<dbReference type="RefSeq" id="WP_048914709.1">
    <property type="nucleotide sequence ID" value="NZ_CAKKMT010000002.1"/>
</dbReference>